<keyword evidence="4" id="KW-1185">Reference proteome</keyword>
<dbReference type="EMBL" id="NHYD01002305">
    <property type="protein sequence ID" value="PPQ87349.1"/>
    <property type="molecule type" value="Genomic_DNA"/>
</dbReference>
<evidence type="ECO:0000256" key="1">
    <source>
        <dbReference type="SAM" id="Coils"/>
    </source>
</evidence>
<evidence type="ECO:0000313" key="4">
    <source>
        <dbReference type="Proteomes" id="UP000283269"/>
    </source>
</evidence>
<feature type="coiled-coil region" evidence="1">
    <location>
        <begin position="110"/>
        <end position="137"/>
    </location>
</feature>
<feature type="region of interest" description="Disordered" evidence="2">
    <location>
        <begin position="290"/>
        <end position="309"/>
    </location>
</feature>
<dbReference type="Proteomes" id="UP000283269">
    <property type="component" value="Unassembled WGS sequence"/>
</dbReference>
<accession>A0A409X992</accession>
<gene>
    <name evidence="3" type="ORF">CVT25_002099</name>
</gene>
<keyword evidence="1" id="KW-0175">Coiled coil</keyword>
<evidence type="ECO:0000256" key="2">
    <source>
        <dbReference type="SAM" id="MobiDB-lite"/>
    </source>
</evidence>
<dbReference type="AlphaFoldDB" id="A0A409X992"/>
<proteinExistence type="predicted"/>
<name>A0A409X992_PSICY</name>
<dbReference type="InParanoid" id="A0A409X992"/>
<organism evidence="3 4">
    <name type="scientific">Psilocybe cyanescens</name>
    <dbReference type="NCBI Taxonomy" id="93625"/>
    <lineage>
        <taxon>Eukaryota</taxon>
        <taxon>Fungi</taxon>
        <taxon>Dikarya</taxon>
        <taxon>Basidiomycota</taxon>
        <taxon>Agaricomycotina</taxon>
        <taxon>Agaricomycetes</taxon>
        <taxon>Agaricomycetidae</taxon>
        <taxon>Agaricales</taxon>
        <taxon>Agaricineae</taxon>
        <taxon>Strophariaceae</taxon>
        <taxon>Psilocybe</taxon>
    </lineage>
</organism>
<reference evidence="3 4" key="1">
    <citation type="journal article" date="2018" name="Evol. Lett.">
        <title>Horizontal gene cluster transfer increased hallucinogenic mushroom diversity.</title>
        <authorList>
            <person name="Reynolds H.T."/>
            <person name="Vijayakumar V."/>
            <person name="Gluck-Thaler E."/>
            <person name="Korotkin H.B."/>
            <person name="Matheny P.B."/>
            <person name="Slot J.C."/>
        </authorList>
    </citation>
    <scope>NUCLEOTIDE SEQUENCE [LARGE SCALE GENOMIC DNA]</scope>
    <source>
        <strain evidence="3 4">2631</strain>
    </source>
</reference>
<protein>
    <submittedName>
        <fullName evidence="3">Uncharacterized protein</fullName>
    </submittedName>
</protein>
<evidence type="ECO:0000313" key="3">
    <source>
        <dbReference type="EMBL" id="PPQ87349.1"/>
    </source>
</evidence>
<sequence length="325" mass="36902">MSLYTSQQQESNLSRTEYMRFLNRLNGILLTVNRIEGYLRDEPEENDALQTSAFERRLNMPKDRVMNLKRALEGGTVPKESSMARLESDLIRIETDFRNSSTQHREFLVASEEHKRIKEETQEAERLERQSTESTRLAFTRPNIDTFEPYIQPFSYMGRLPADSHRFPLKPPGTGVTYQSSSSSATSVPLSPYNANFQSCAPNSIVEEGDPYVFRNPKPSQRGPVLRTKRFLTRLANIFKRSQKEVDELNNYPGPYVRNDSGAVHNASSLESQNHTYYQQATINHSNIRSPVDASRGRRNVADSGFGQSDGDANYISSSLYGAVP</sequence>
<comment type="caution">
    <text evidence="3">The sequence shown here is derived from an EMBL/GenBank/DDBJ whole genome shotgun (WGS) entry which is preliminary data.</text>
</comment>